<accession>A0ABW2YD93</accession>
<dbReference type="RefSeq" id="WP_386824323.1">
    <property type="nucleotide sequence ID" value="NZ_JBHTIF010000002.1"/>
</dbReference>
<gene>
    <name evidence="3" type="ORF">ACFQ0E_12600</name>
</gene>
<evidence type="ECO:0000256" key="1">
    <source>
        <dbReference type="SAM" id="MobiDB-lite"/>
    </source>
</evidence>
<comment type="caution">
    <text evidence="3">The sequence shown here is derived from an EMBL/GenBank/DDBJ whole genome shotgun (WGS) entry which is preliminary data.</text>
</comment>
<dbReference type="Proteomes" id="UP001597110">
    <property type="component" value="Unassembled WGS sequence"/>
</dbReference>
<feature type="region of interest" description="Disordered" evidence="1">
    <location>
        <begin position="182"/>
        <end position="215"/>
    </location>
</feature>
<proteinExistence type="predicted"/>
<keyword evidence="2" id="KW-0732">Signal</keyword>
<evidence type="ECO:0000313" key="3">
    <source>
        <dbReference type="EMBL" id="MFD0726434.1"/>
    </source>
</evidence>
<keyword evidence="4" id="KW-1185">Reference proteome</keyword>
<evidence type="ECO:0000256" key="2">
    <source>
        <dbReference type="SAM" id="SignalP"/>
    </source>
</evidence>
<organism evidence="3 4">
    <name type="scientific">Lysobacter brunescens</name>
    <dbReference type="NCBI Taxonomy" id="262323"/>
    <lineage>
        <taxon>Bacteria</taxon>
        <taxon>Pseudomonadati</taxon>
        <taxon>Pseudomonadota</taxon>
        <taxon>Gammaproteobacteria</taxon>
        <taxon>Lysobacterales</taxon>
        <taxon>Lysobacteraceae</taxon>
        <taxon>Lysobacter</taxon>
    </lineage>
</organism>
<feature type="signal peptide" evidence="2">
    <location>
        <begin position="1"/>
        <end position="24"/>
    </location>
</feature>
<reference evidence="4" key="1">
    <citation type="journal article" date="2019" name="Int. J. Syst. Evol. Microbiol.">
        <title>The Global Catalogue of Microorganisms (GCM) 10K type strain sequencing project: providing services to taxonomists for standard genome sequencing and annotation.</title>
        <authorList>
            <consortium name="The Broad Institute Genomics Platform"/>
            <consortium name="The Broad Institute Genome Sequencing Center for Infectious Disease"/>
            <person name="Wu L."/>
            <person name="Ma J."/>
        </authorList>
    </citation>
    <scope>NUCLEOTIDE SEQUENCE [LARGE SCALE GENOMIC DNA]</scope>
    <source>
        <strain evidence="4">CCUG 55585</strain>
    </source>
</reference>
<feature type="chain" id="PRO_5045063927" evidence="2">
    <location>
        <begin position="25"/>
        <end position="215"/>
    </location>
</feature>
<name>A0ABW2YD93_9GAMM</name>
<dbReference type="EMBL" id="JBHTIF010000002">
    <property type="protein sequence ID" value="MFD0726434.1"/>
    <property type="molecule type" value="Genomic_DNA"/>
</dbReference>
<sequence>MSLHRFPHLLFVVCCVMSAAPCIAADRIQPARMEAEDLVSYMPDGGVIEIRLDQDVTGDGLRDLVFVARNDETRVLKVMVAYADEFDMGYAPVGEMRMGDSPLGDASLSVKKGVLIVEDLDGGTTAIQSLYRFRFDPKENRMRLIGDDVSLYSRTNAHDSTSISTNRLAGVQIVKRSVVGKDGYTDQPEQKKQVSKAPVWMEDAPSPAKTLDWDQ</sequence>
<evidence type="ECO:0000313" key="4">
    <source>
        <dbReference type="Proteomes" id="UP001597110"/>
    </source>
</evidence>
<protein>
    <submittedName>
        <fullName evidence="3">Uncharacterized protein</fullName>
    </submittedName>
</protein>